<accession>A0A2Z2M9E3</accession>
<dbReference type="OrthoDB" id="53037at2157"/>
<dbReference type="SUPFAM" id="SSF56281">
    <property type="entry name" value="Metallo-hydrolase/oxidoreductase"/>
    <property type="match status" value="1"/>
</dbReference>
<keyword evidence="2" id="KW-0067">ATP-binding</keyword>
<dbReference type="SMART" id="SM00849">
    <property type="entry name" value="Lactamase_B"/>
    <property type="match status" value="1"/>
</dbReference>
<evidence type="ECO:0000313" key="3">
    <source>
        <dbReference type="Proteomes" id="UP000250179"/>
    </source>
</evidence>
<organism evidence="2 3">
    <name type="scientific">Thermococcus profundus</name>
    <dbReference type="NCBI Taxonomy" id="49899"/>
    <lineage>
        <taxon>Archaea</taxon>
        <taxon>Methanobacteriati</taxon>
        <taxon>Methanobacteriota</taxon>
        <taxon>Thermococci</taxon>
        <taxon>Thermococcales</taxon>
        <taxon>Thermococcaceae</taxon>
        <taxon>Thermococcus</taxon>
    </lineage>
</organism>
<dbReference type="Proteomes" id="UP000250179">
    <property type="component" value="Chromosome"/>
</dbReference>
<dbReference type="Pfam" id="PF12706">
    <property type="entry name" value="Lactamase_B_2"/>
    <property type="match status" value="1"/>
</dbReference>
<keyword evidence="3" id="KW-1185">Reference proteome</keyword>
<dbReference type="AlphaFoldDB" id="A0A2Z2M9E3"/>
<dbReference type="RefSeq" id="WP_088857239.1">
    <property type="nucleotide sequence ID" value="NZ_CP014862.1"/>
</dbReference>
<keyword evidence="2" id="KW-0547">Nucleotide-binding</keyword>
<name>A0A2Z2M9E3_THEPR</name>
<dbReference type="Gene3D" id="3.60.15.10">
    <property type="entry name" value="Ribonuclease Z/Hydroxyacylglutathione hydrolase-like"/>
    <property type="match status" value="1"/>
</dbReference>
<dbReference type="KEGG" id="tprf:A3L09_01170"/>
<dbReference type="EMBL" id="CP014862">
    <property type="protein sequence ID" value="ASJ01969.1"/>
    <property type="molecule type" value="Genomic_DNA"/>
</dbReference>
<dbReference type="GeneID" id="33318978"/>
<evidence type="ECO:0000259" key="1">
    <source>
        <dbReference type="SMART" id="SM00849"/>
    </source>
</evidence>
<dbReference type="PANTHER" id="PTHR42663">
    <property type="entry name" value="HYDROLASE C777.06C-RELATED-RELATED"/>
    <property type="match status" value="1"/>
</dbReference>
<feature type="domain" description="Metallo-beta-lactamase" evidence="1">
    <location>
        <begin position="36"/>
        <end position="225"/>
    </location>
</feature>
<sequence length="258" mass="29484">MKVVVLGSGSYSGTPKPLCTCENCSRARINPALRRTRFSLYIEGGILVDPSPDLHYHLERLNKRIEKVFITHAHFDHIAGFPELQVFREVDVYSHRQAVEMARHLSAIFLGGASPENRDWRYHELEFGRWYEIEGMRVYHFRTVHKSIENSGGFVFEIRGKRIAVTGDTGPEILEDKDTLKLIEGADLLIAEMTHRESIPGTHLGVEDAIKLAELTDASYTLFAHISHSNYTHEVLEKRVRESGIRGKVARDFTWIEV</sequence>
<dbReference type="InterPro" id="IPR036866">
    <property type="entry name" value="RibonucZ/Hydroxyglut_hydro"/>
</dbReference>
<gene>
    <name evidence="2" type="ORF">A3L09_01170</name>
</gene>
<reference evidence="2 3" key="1">
    <citation type="submission" date="2016-03" db="EMBL/GenBank/DDBJ databases">
        <title>Complete genome sequence of Thermococcus profundus strain DT5432.</title>
        <authorList>
            <person name="Oger P.M."/>
        </authorList>
    </citation>
    <scope>NUCLEOTIDE SEQUENCE [LARGE SCALE GENOMIC DNA]</scope>
    <source>
        <strain evidence="2 3">DT 5432</strain>
    </source>
</reference>
<evidence type="ECO:0000313" key="2">
    <source>
        <dbReference type="EMBL" id="ASJ01969.1"/>
    </source>
</evidence>
<dbReference type="InterPro" id="IPR001279">
    <property type="entry name" value="Metallo-B-lactamas"/>
</dbReference>
<dbReference type="PANTHER" id="PTHR42663:SF12">
    <property type="entry name" value="ATP-BINDING PROTEIN PHNP"/>
    <property type="match status" value="1"/>
</dbReference>
<dbReference type="GO" id="GO:0005524">
    <property type="term" value="F:ATP binding"/>
    <property type="evidence" value="ECO:0007669"/>
    <property type="project" value="UniProtKB-KW"/>
</dbReference>
<protein>
    <submittedName>
        <fullName evidence="2">ATP-binding protein</fullName>
    </submittedName>
</protein>
<proteinExistence type="predicted"/>